<feature type="transmembrane region" description="Helical" evidence="1">
    <location>
        <begin position="6"/>
        <end position="24"/>
    </location>
</feature>
<dbReference type="EMBL" id="JACWMY010000006">
    <property type="protein sequence ID" value="MBD1364937.1"/>
    <property type="molecule type" value="Genomic_DNA"/>
</dbReference>
<organism evidence="2 3">
    <name type="scientific">Mucilaginibacter pankratovii</name>
    <dbReference type="NCBI Taxonomy" id="2772110"/>
    <lineage>
        <taxon>Bacteria</taxon>
        <taxon>Pseudomonadati</taxon>
        <taxon>Bacteroidota</taxon>
        <taxon>Sphingobacteriia</taxon>
        <taxon>Sphingobacteriales</taxon>
        <taxon>Sphingobacteriaceae</taxon>
        <taxon>Mucilaginibacter</taxon>
    </lineage>
</organism>
<evidence type="ECO:0000313" key="3">
    <source>
        <dbReference type="Proteomes" id="UP000606600"/>
    </source>
</evidence>
<accession>A0ABR7WUM6</accession>
<dbReference type="RefSeq" id="WP_191189591.1">
    <property type="nucleotide sequence ID" value="NZ_JACWMY010000006.1"/>
</dbReference>
<evidence type="ECO:0000313" key="2">
    <source>
        <dbReference type="EMBL" id="MBD1364937.1"/>
    </source>
</evidence>
<proteinExistence type="predicted"/>
<keyword evidence="1" id="KW-0812">Transmembrane</keyword>
<dbReference type="Proteomes" id="UP000606600">
    <property type="component" value="Unassembled WGS sequence"/>
</dbReference>
<keyword evidence="1" id="KW-1133">Transmembrane helix</keyword>
<reference evidence="2 3" key="1">
    <citation type="submission" date="2020-09" db="EMBL/GenBank/DDBJ databases">
        <title>Novel species of Mucilaginibacter isolated from a glacier on the Tibetan Plateau.</title>
        <authorList>
            <person name="Liu Q."/>
            <person name="Xin Y.-H."/>
        </authorList>
    </citation>
    <scope>NUCLEOTIDE SEQUENCE [LARGE SCALE GENOMIC DNA]</scope>
    <source>
        <strain evidence="2 3">ZT4R22</strain>
    </source>
</reference>
<protein>
    <recommendedName>
        <fullName evidence="4">Phospholipase D-like protein</fullName>
    </recommendedName>
</protein>
<name>A0ABR7WUM6_9SPHI</name>
<evidence type="ECO:0000256" key="1">
    <source>
        <dbReference type="SAM" id="Phobius"/>
    </source>
</evidence>
<keyword evidence="3" id="KW-1185">Reference proteome</keyword>
<evidence type="ECO:0008006" key="4">
    <source>
        <dbReference type="Google" id="ProtNLM"/>
    </source>
</evidence>
<sequence length="65" mass="7475">MTPASLIFWAIFVLPLIAFLVWIMRQDKRKGKLGLIVLTVIVVGVIIYMYWNHMFQNGATTPLPQ</sequence>
<keyword evidence="1" id="KW-0472">Membrane</keyword>
<comment type="caution">
    <text evidence="2">The sequence shown here is derived from an EMBL/GenBank/DDBJ whole genome shotgun (WGS) entry which is preliminary data.</text>
</comment>
<gene>
    <name evidence="2" type="ORF">IDJ77_14035</name>
</gene>
<feature type="transmembrane region" description="Helical" evidence="1">
    <location>
        <begin position="33"/>
        <end position="51"/>
    </location>
</feature>